<dbReference type="KEGG" id="anf:AQPE_2804"/>
<sequence length="277" mass="29525">MKNIIYALYMLVIVLVACDPIENRDSIGGAISADQLDVTATPIVVNGKKSNKIVLTNNSPVLSSWDYGLKISQKQCDTILMVVPGNATIAFTGLNPDGSKITKDLQVTVDELTYPVAPQWGYLCGSGQKTWVWDETASSCFGNGGYLGNNSPGWWALKIGELDGQAAGEGEGASMVFSTTGASLTKNYTNGTAASKGKFDFDMSKTTADGNGATWAQGVLTTSNVTVLCGISINEGKKNVNSYDILSLDNDKMTLSYHAPGTGGWGEAWFWLFRKAD</sequence>
<dbReference type="Proteomes" id="UP001193389">
    <property type="component" value="Chromosome"/>
</dbReference>
<protein>
    <submittedName>
        <fullName evidence="1">Uncharacterized protein</fullName>
    </submittedName>
</protein>
<reference evidence="1" key="1">
    <citation type="journal article" date="2020" name="Int. J. Syst. Evol. Microbiol.">
        <title>Aquipluma nitroreducens gen. nov. sp. nov., a novel facultatively anaerobic bacterium isolated from a freshwater lake.</title>
        <authorList>
            <person name="Watanabe M."/>
            <person name="Kojima H."/>
            <person name="Fukui M."/>
        </authorList>
    </citation>
    <scope>NUCLEOTIDE SEQUENCE</scope>
    <source>
        <strain evidence="1">MeG22</strain>
    </source>
</reference>
<dbReference type="EMBL" id="AP018694">
    <property type="protein sequence ID" value="BBE18641.1"/>
    <property type="molecule type" value="Genomic_DNA"/>
</dbReference>
<evidence type="ECO:0000313" key="1">
    <source>
        <dbReference type="EMBL" id="BBE18641.1"/>
    </source>
</evidence>
<proteinExistence type="predicted"/>
<name>A0A5K7SAN3_9BACT</name>
<dbReference type="AlphaFoldDB" id="A0A5K7SAN3"/>
<accession>A0A5K7SAN3</accession>
<dbReference type="RefSeq" id="WP_318346957.1">
    <property type="nucleotide sequence ID" value="NZ_AP018694.1"/>
</dbReference>
<evidence type="ECO:0000313" key="2">
    <source>
        <dbReference type="Proteomes" id="UP001193389"/>
    </source>
</evidence>
<gene>
    <name evidence="1" type="ORF">AQPE_2804</name>
</gene>
<dbReference type="PROSITE" id="PS51257">
    <property type="entry name" value="PROKAR_LIPOPROTEIN"/>
    <property type="match status" value="1"/>
</dbReference>
<organism evidence="1 2">
    <name type="scientific">Aquipluma nitroreducens</name>
    <dbReference type="NCBI Taxonomy" id="2010828"/>
    <lineage>
        <taxon>Bacteria</taxon>
        <taxon>Pseudomonadati</taxon>
        <taxon>Bacteroidota</taxon>
        <taxon>Bacteroidia</taxon>
        <taxon>Marinilabiliales</taxon>
        <taxon>Prolixibacteraceae</taxon>
        <taxon>Aquipluma</taxon>
    </lineage>
</organism>
<keyword evidence="2" id="KW-1185">Reference proteome</keyword>